<dbReference type="Gene3D" id="2.40.160.60">
    <property type="entry name" value="Outer membrane protein transport protein (OMPP1/FadL/TodX)"/>
    <property type="match status" value="1"/>
</dbReference>
<reference evidence="2" key="2">
    <citation type="submission" date="2022-06" db="EMBL/GenBank/DDBJ databases">
        <title>Xiashengella guii gen. nov. sp. nov., a bacterium isolated form anaerobic digestion tank.</title>
        <authorList>
            <person name="Huang H."/>
        </authorList>
    </citation>
    <scope>NUCLEOTIDE SEQUENCE</scope>
    <source>
        <strain evidence="2">Ai-910</strain>
    </source>
</reference>
<dbReference type="NCBIfam" id="NF033709">
    <property type="entry name" value="PorV_fam"/>
    <property type="match status" value="1"/>
</dbReference>
<proteinExistence type="predicted"/>
<dbReference type="SUPFAM" id="SSF56935">
    <property type="entry name" value="Porins"/>
    <property type="match status" value="1"/>
</dbReference>
<sequence>MNWFLRDITIGAALMITGISAINAQDGNDYGDLSGQTNIINTAVPFIGIVPDSRGGAMGNTGVASSPDVNSLYWNPAKFSFITSDSEVAISYTPWLRKLVNDINLYYITGYKRIDDLQVVAASIRYFTLGEITYNTGYDQNGFTVKPNEFAIDLAYSRLLTEKLSGSVAFRYIRSDLNAMQEDMEPGNSFAADIAFYYRGETELLGTPSQISAGINVSNIGSKISYDKVNKQYIPTNLGLGFSLDTELDSYNKLNVNLDFNKLLVPTPLVSAKTDSPDDYQSKYSNMSVPKAMFKSFSDAPGGMEEELQEINIALGLEYWYVDQFAVRAGYFHEHERKGNRKLFTAGVGLKFNMMTLDASYIIPVVQNNPLANTVRFTLGFDLSQLSKK</sequence>
<protein>
    <submittedName>
        <fullName evidence="2">Type IX secretion system outer membrane channel protein PorV</fullName>
    </submittedName>
</protein>
<dbReference type="RefSeq" id="WP_250723360.1">
    <property type="nucleotide sequence ID" value="NZ_CP098400.1"/>
</dbReference>
<accession>A0A9J6ZNH6</accession>
<dbReference type="KEGG" id="alkq:M9189_11410"/>
<organism evidence="2 3">
    <name type="scientific">Xiashengella succiniciproducens</name>
    <dbReference type="NCBI Taxonomy" id="2949635"/>
    <lineage>
        <taxon>Bacteria</taxon>
        <taxon>Pseudomonadati</taxon>
        <taxon>Bacteroidota</taxon>
        <taxon>Bacteroidia</taxon>
        <taxon>Marinilabiliales</taxon>
        <taxon>Marinilabiliaceae</taxon>
        <taxon>Xiashengella</taxon>
    </lineage>
</organism>
<dbReference type="Proteomes" id="UP001056426">
    <property type="component" value="Chromosome"/>
</dbReference>
<evidence type="ECO:0000259" key="1">
    <source>
        <dbReference type="Pfam" id="PF19572"/>
    </source>
</evidence>
<dbReference type="NCBIfam" id="NF033710">
    <property type="entry name" value="T9SS_OM_PorV"/>
    <property type="match status" value="1"/>
</dbReference>
<name>A0A9J6ZNH6_9BACT</name>
<dbReference type="Pfam" id="PF19572">
    <property type="entry name" value="PorV"/>
    <property type="match status" value="1"/>
</dbReference>
<keyword evidence="3" id="KW-1185">Reference proteome</keyword>
<dbReference type="InterPro" id="IPR045741">
    <property type="entry name" value="PorV"/>
</dbReference>
<dbReference type="EMBL" id="CP098400">
    <property type="protein sequence ID" value="URW79458.1"/>
    <property type="molecule type" value="Genomic_DNA"/>
</dbReference>
<feature type="domain" description="Type IX secretion system protein PorV" evidence="1">
    <location>
        <begin position="36"/>
        <end position="269"/>
    </location>
</feature>
<evidence type="ECO:0000313" key="2">
    <source>
        <dbReference type="EMBL" id="URW79458.1"/>
    </source>
</evidence>
<dbReference type="AlphaFoldDB" id="A0A9J6ZNH6"/>
<dbReference type="InterPro" id="IPR047799">
    <property type="entry name" value="T9SS_OM_PorV"/>
</dbReference>
<gene>
    <name evidence="2" type="primary">porV</name>
    <name evidence="2" type="ORF">M9189_11410</name>
</gene>
<evidence type="ECO:0000313" key="3">
    <source>
        <dbReference type="Proteomes" id="UP001056426"/>
    </source>
</evidence>
<reference evidence="2" key="1">
    <citation type="submission" date="2022-05" db="EMBL/GenBank/DDBJ databases">
        <authorList>
            <person name="Sun X."/>
        </authorList>
    </citation>
    <scope>NUCLEOTIDE SEQUENCE</scope>
    <source>
        <strain evidence="2">Ai-910</strain>
    </source>
</reference>